<feature type="domain" description="Transposase IS204/IS1001/IS1096/IS1165 zinc-finger" evidence="3">
    <location>
        <begin position="34"/>
        <end position="79"/>
    </location>
</feature>
<name>A0A1G6HJN8_9BACI</name>
<dbReference type="Proteomes" id="UP000242949">
    <property type="component" value="Unassembled WGS sequence"/>
</dbReference>
<proteinExistence type="predicted"/>
<accession>A0A1G6HJN8</accession>
<dbReference type="NCBIfam" id="NF033550">
    <property type="entry name" value="transpos_ISL3"/>
    <property type="match status" value="1"/>
</dbReference>
<reference evidence="5" key="1">
    <citation type="submission" date="2016-09" db="EMBL/GenBank/DDBJ databases">
        <authorList>
            <person name="Varghese N."/>
            <person name="Submissions S."/>
        </authorList>
    </citation>
    <scope>NUCLEOTIDE SEQUENCE [LARGE SCALE GENOMIC DNA]</scope>
    <source>
        <strain evidence="5">S5</strain>
    </source>
</reference>
<evidence type="ECO:0000313" key="5">
    <source>
        <dbReference type="Proteomes" id="UP000242949"/>
    </source>
</evidence>
<dbReference type="PANTHER" id="PTHR33498">
    <property type="entry name" value="TRANSPOSASE FOR INSERTION SEQUENCE ELEMENT IS1557"/>
    <property type="match status" value="1"/>
</dbReference>
<keyword evidence="5" id="KW-1185">Reference proteome</keyword>
<organism evidence="4 5">
    <name type="scientific">Pelagirhabdus alkalitolerans</name>
    <dbReference type="NCBI Taxonomy" id="1612202"/>
    <lineage>
        <taxon>Bacteria</taxon>
        <taxon>Bacillati</taxon>
        <taxon>Bacillota</taxon>
        <taxon>Bacilli</taxon>
        <taxon>Bacillales</taxon>
        <taxon>Bacillaceae</taxon>
        <taxon>Pelagirhabdus</taxon>
    </lineage>
</organism>
<sequence length="407" mass="48487">MYSNITLPGLEGVIVTKSYQKEGVYHLHVELERQPHSCPDCHQMTQKVHDYRMQKIQHTQAFGRDTHLFYRKRRYICEEATCQKRFYEDNTLVARYQRQSVEFNQALSIELIHAKNFKDVADRFGTSPTTVMRRFDTICASKLNETKELPKVIAIDEYKGDAGGEKYQTIIADPIRRKPIEILKDRKKETLKDYLRQHGQGVEVVVMDMSPSFKAAVDQSLGRPIIVADRFHFCRYIYWALEQVRRHVQHSFDAYDRKKCKRMRHVFYKHQEKLTDKQHWYLEHYLHKSDYLERAYQLKEGYRKWFEIAKACGQEGLGEIKDTLYRFYDLVKASGVVEFERAISTFQNWQKEILNSFAFDLHNGYVEGINNQTKVIKRNAFGFGRFDRFRLKVLLHHQYKDVKIRIA</sequence>
<feature type="domain" description="Transposase IS204/IS1001/IS1096/IS1165 helix-turn-helix" evidence="2">
    <location>
        <begin position="91"/>
        <end position="138"/>
    </location>
</feature>
<dbReference type="Pfam" id="PF14690">
    <property type="entry name" value="Zn_ribbon_ISL3"/>
    <property type="match status" value="1"/>
</dbReference>
<protein>
    <submittedName>
        <fullName evidence="4">Transposase</fullName>
    </submittedName>
</protein>
<dbReference type="OrthoDB" id="6197054at2"/>
<dbReference type="InterPro" id="IPR029261">
    <property type="entry name" value="Transposase_Znf"/>
</dbReference>
<dbReference type="RefSeq" id="WP_090793940.1">
    <property type="nucleotide sequence ID" value="NZ_FMYI01000003.1"/>
</dbReference>
<dbReference type="AlphaFoldDB" id="A0A1G6HJN8"/>
<feature type="domain" description="Transposase IS204/IS1001/IS1096/IS1165 DDE" evidence="1">
    <location>
        <begin position="153"/>
        <end position="393"/>
    </location>
</feature>
<evidence type="ECO:0000313" key="4">
    <source>
        <dbReference type="EMBL" id="SDB94401.1"/>
    </source>
</evidence>
<dbReference type="InterPro" id="IPR002560">
    <property type="entry name" value="Transposase_DDE"/>
</dbReference>
<dbReference type="Pfam" id="PF13542">
    <property type="entry name" value="HTH_Tnp_ISL3"/>
    <property type="match status" value="1"/>
</dbReference>
<evidence type="ECO:0000259" key="2">
    <source>
        <dbReference type="Pfam" id="PF13542"/>
    </source>
</evidence>
<gene>
    <name evidence="4" type="ORF">SAMN05421734_10358</name>
</gene>
<dbReference type="Pfam" id="PF01610">
    <property type="entry name" value="DDE_Tnp_ISL3"/>
    <property type="match status" value="1"/>
</dbReference>
<evidence type="ECO:0000259" key="1">
    <source>
        <dbReference type="Pfam" id="PF01610"/>
    </source>
</evidence>
<dbReference type="PANTHER" id="PTHR33498:SF1">
    <property type="entry name" value="TRANSPOSASE FOR INSERTION SEQUENCE ELEMENT IS1557"/>
    <property type="match status" value="1"/>
</dbReference>
<dbReference type="EMBL" id="FMYI01000003">
    <property type="protein sequence ID" value="SDB94401.1"/>
    <property type="molecule type" value="Genomic_DNA"/>
</dbReference>
<dbReference type="InterPro" id="IPR032877">
    <property type="entry name" value="Transposase_HTH"/>
</dbReference>
<dbReference type="InterPro" id="IPR047951">
    <property type="entry name" value="Transpos_ISL3"/>
</dbReference>
<evidence type="ECO:0000259" key="3">
    <source>
        <dbReference type="Pfam" id="PF14690"/>
    </source>
</evidence>